<dbReference type="Proteomes" id="UP000295083">
    <property type="component" value="Unassembled WGS sequence"/>
</dbReference>
<protein>
    <recommendedName>
        <fullName evidence="4">Transcription factor domain-containing protein</fullName>
    </recommendedName>
</protein>
<reference evidence="2 3" key="1">
    <citation type="submission" date="2018-11" db="EMBL/GenBank/DDBJ databases">
        <title>Genome sequence and assembly of Colletotrichum spinosum.</title>
        <authorList>
            <person name="Gan P."/>
            <person name="Shirasu K."/>
        </authorList>
    </citation>
    <scope>NUCLEOTIDE SEQUENCE [LARGE SCALE GENOMIC DNA]</scope>
    <source>
        <strain evidence="2 3">CBS 515.97</strain>
    </source>
</reference>
<organism evidence="2 3">
    <name type="scientific">Colletotrichum spinosum</name>
    <dbReference type="NCBI Taxonomy" id="1347390"/>
    <lineage>
        <taxon>Eukaryota</taxon>
        <taxon>Fungi</taxon>
        <taxon>Dikarya</taxon>
        <taxon>Ascomycota</taxon>
        <taxon>Pezizomycotina</taxon>
        <taxon>Sordariomycetes</taxon>
        <taxon>Hypocreomycetidae</taxon>
        <taxon>Glomerellales</taxon>
        <taxon>Glomerellaceae</taxon>
        <taxon>Colletotrichum</taxon>
        <taxon>Colletotrichum orbiculare species complex</taxon>
    </lineage>
</organism>
<evidence type="ECO:0000313" key="2">
    <source>
        <dbReference type="EMBL" id="TDZ30197.1"/>
    </source>
</evidence>
<keyword evidence="3" id="KW-1185">Reference proteome</keyword>
<evidence type="ECO:0000256" key="1">
    <source>
        <dbReference type="SAM" id="MobiDB-lite"/>
    </source>
</evidence>
<feature type="region of interest" description="Disordered" evidence="1">
    <location>
        <begin position="33"/>
        <end position="58"/>
    </location>
</feature>
<dbReference type="EMBL" id="QAPG01000141">
    <property type="protein sequence ID" value="TDZ30197.1"/>
    <property type="molecule type" value="Genomic_DNA"/>
</dbReference>
<accession>A0A4R8PWE5</accession>
<proteinExistence type="predicted"/>
<name>A0A4R8PWE5_9PEZI</name>
<comment type="caution">
    <text evidence="2">The sequence shown here is derived from an EMBL/GenBank/DDBJ whole genome shotgun (WGS) entry which is preliminary data.</text>
</comment>
<evidence type="ECO:0008006" key="4">
    <source>
        <dbReference type="Google" id="ProtNLM"/>
    </source>
</evidence>
<evidence type="ECO:0000313" key="3">
    <source>
        <dbReference type="Proteomes" id="UP000295083"/>
    </source>
</evidence>
<dbReference type="AlphaFoldDB" id="A0A4R8PWE5"/>
<gene>
    <name evidence="2" type="ORF">C8035_v003177</name>
</gene>
<sequence length="374" mass="42414">MPLAMTFNPSPKNPELRYSESLSWLEDLPQQQNKASQTALVPSQNPVISPNSTPRDISTQEPDILLSIVPKRLYSNGPFGLRARKATPAYFTSKVLLGQLLAYPSMLAKGSRLPPFIFPRCVLEGMISVTDCSSRGYHQCLPEVLAICCGLVQSFEARTPGSTAFVWRTIYSEIYRIEREYRSFTADELIATLQALAIYNLLQASDLDSVPHNNVKAILSLPLFVAKQLYLLKYDYDTNLIEGAALDRREWVCRETIRRTACLLFGFELLVDLDSKREVSKCSSYHSVAAPCGRKLWEPVSNIEWTARYREMEDEIRKKPLVLDDLAVMRRATRAGVRRTAEDDELMARVSDWCDSLDEFGSLVWMAVMMEFDA</sequence>